<dbReference type="OrthoDB" id="1110562at2"/>
<comment type="caution">
    <text evidence="1">The sequence shown here is derived from an EMBL/GenBank/DDBJ whole genome shotgun (WGS) entry which is preliminary data.</text>
</comment>
<gene>
    <name evidence="1" type="ORF">HMF3257_26050</name>
</gene>
<proteinExistence type="predicted"/>
<dbReference type="RefSeq" id="WP_111346746.1">
    <property type="nucleotide sequence ID" value="NZ_QLII01000001.1"/>
</dbReference>
<dbReference type="Proteomes" id="UP000249016">
    <property type="component" value="Unassembled WGS sequence"/>
</dbReference>
<organism evidence="1 2">
    <name type="scientific">Spirosoma telluris</name>
    <dbReference type="NCBI Taxonomy" id="2183553"/>
    <lineage>
        <taxon>Bacteria</taxon>
        <taxon>Pseudomonadati</taxon>
        <taxon>Bacteroidota</taxon>
        <taxon>Cytophagia</taxon>
        <taxon>Cytophagales</taxon>
        <taxon>Cytophagaceae</taxon>
        <taxon>Spirosoma</taxon>
    </lineage>
</organism>
<dbReference type="AlphaFoldDB" id="A0A327NN54"/>
<evidence type="ECO:0000313" key="2">
    <source>
        <dbReference type="Proteomes" id="UP000249016"/>
    </source>
</evidence>
<keyword evidence="2" id="KW-1185">Reference proteome</keyword>
<name>A0A327NN54_9BACT</name>
<dbReference type="EMBL" id="QLII01000001">
    <property type="protein sequence ID" value="RAI76770.1"/>
    <property type="molecule type" value="Genomic_DNA"/>
</dbReference>
<reference evidence="1 2" key="1">
    <citation type="submission" date="2018-06" db="EMBL/GenBank/DDBJ databases">
        <title>Spirosoma sp. HMF3257 Genome sequencing and assembly.</title>
        <authorList>
            <person name="Kang H."/>
            <person name="Cha I."/>
            <person name="Kim H."/>
            <person name="Kang J."/>
            <person name="Joh K."/>
        </authorList>
    </citation>
    <scope>NUCLEOTIDE SEQUENCE [LARGE SCALE GENOMIC DNA]</scope>
    <source>
        <strain evidence="1 2">HMF3257</strain>
    </source>
</reference>
<accession>A0A327NN54</accession>
<sequence length="383" mass="44468">MKLGELDKLLISSILENEFRSDNSFLSYLTGSTPFGIFSKGDIMNLANPRSSVQALNATSDFSNLIHQIPGGNIYRIGGNLIWEEYNLLLNKVLLAEDRENGKKVSSEMPGDLQIKYSYYKEIREELFKAITDYSAGVLANKGDKVWQNTMSQRIEELQKKWMQEGYKDEIDTYIDKKIISNTLTFSSLWALWKGKFSEFLSINADLKKTGSGFATFYTPFNDILIDSKWQLVEFNHETVNAILPSIPFKDRKDDIAYYMRYTENVKFDFIKLNIDRSWLVSQIFEAKFWKMIPDFEYEIVSDGKCSGTIPAYIQEVIFVKNYSRQERKSLIQEGLEWFGEPFFKILYGKEETTSQNNEYYLMAMVCNIVPKCPNPDSNLKWP</sequence>
<evidence type="ECO:0000313" key="1">
    <source>
        <dbReference type="EMBL" id="RAI76770.1"/>
    </source>
</evidence>
<protein>
    <submittedName>
        <fullName evidence="1">Uncharacterized protein</fullName>
    </submittedName>
</protein>